<proteinExistence type="predicted"/>
<protein>
    <submittedName>
        <fullName evidence="1">Uncharacterized protein</fullName>
    </submittedName>
</protein>
<evidence type="ECO:0000313" key="1">
    <source>
        <dbReference type="EMBL" id="DAE05062.1"/>
    </source>
</evidence>
<accession>A0A8S5PDA8</accession>
<name>A0A8S5PDA8_9CAUD</name>
<dbReference type="EMBL" id="BK015402">
    <property type="protein sequence ID" value="DAE05062.1"/>
    <property type="molecule type" value="Genomic_DNA"/>
</dbReference>
<organism evidence="1">
    <name type="scientific">Podoviridae sp. ctfAL26</name>
    <dbReference type="NCBI Taxonomy" id="2825265"/>
    <lineage>
        <taxon>Viruses</taxon>
        <taxon>Duplodnaviria</taxon>
        <taxon>Heunggongvirae</taxon>
        <taxon>Uroviricota</taxon>
        <taxon>Caudoviricetes</taxon>
    </lineage>
</organism>
<reference evidence="1" key="1">
    <citation type="journal article" date="2021" name="Proc. Natl. Acad. Sci. U.S.A.">
        <title>A Catalog of Tens of Thousands of Viruses from Human Metagenomes Reveals Hidden Associations with Chronic Diseases.</title>
        <authorList>
            <person name="Tisza M.J."/>
            <person name="Buck C.B."/>
        </authorList>
    </citation>
    <scope>NUCLEOTIDE SEQUENCE</scope>
    <source>
        <strain evidence="1">CtfAL26</strain>
    </source>
</reference>
<sequence length="53" mass="6132">MIDNIIKAKELLENARCLSILHECDRGMVSPAEAHMYYAIRDALKLMEQEVRV</sequence>